<reference evidence="1 2" key="1">
    <citation type="journal article" date="2020" name="Arch. Microbiol.">
        <title>Bradyrhizobium uaiense sp. nov., a new highly efficient cowpea symbiont.</title>
        <authorList>
            <person name="Cabral Michel D."/>
            <person name="Azarias Guimaraes A."/>
            <person name="Martins da Costa E."/>
            <person name="Soares de Carvalho T."/>
            <person name="Balsanelli E."/>
            <person name="Willems A."/>
            <person name="Maltempi de Souza E."/>
            <person name="de Souza Moreira F.M."/>
        </authorList>
    </citation>
    <scope>NUCLEOTIDE SEQUENCE [LARGE SCALE GENOMIC DNA]</scope>
    <source>
        <strain evidence="1 2">UFLA 03-164</strain>
    </source>
</reference>
<keyword evidence="2" id="KW-1185">Reference proteome</keyword>
<dbReference type="Proteomes" id="UP000468531">
    <property type="component" value="Unassembled WGS sequence"/>
</dbReference>
<evidence type="ECO:0000313" key="1">
    <source>
        <dbReference type="EMBL" id="NEV00567.1"/>
    </source>
</evidence>
<evidence type="ECO:0000313" key="2">
    <source>
        <dbReference type="Proteomes" id="UP000468531"/>
    </source>
</evidence>
<sequence>MYRDMCELSAGISPNELARRIRAFHDDFRAIPLTVSVRGIRFELATAATQAREAPQVISPPLAAVS</sequence>
<proteinExistence type="predicted"/>
<organism evidence="1 2">
    <name type="scientific">Bradyrhizobium uaiense</name>
    <dbReference type="NCBI Taxonomy" id="2594946"/>
    <lineage>
        <taxon>Bacteria</taxon>
        <taxon>Pseudomonadati</taxon>
        <taxon>Pseudomonadota</taxon>
        <taxon>Alphaproteobacteria</taxon>
        <taxon>Hyphomicrobiales</taxon>
        <taxon>Nitrobacteraceae</taxon>
        <taxon>Bradyrhizobium</taxon>
    </lineage>
</organism>
<gene>
    <name evidence="1" type="ORF">FNJ47_33345</name>
</gene>
<accession>A0A6P1BPX8</accession>
<protein>
    <submittedName>
        <fullName evidence="1">Uncharacterized protein</fullName>
    </submittedName>
</protein>
<name>A0A6P1BPX8_9BRAD</name>
<dbReference type="AlphaFoldDB" id="A0A6P1BPX8"/>
<comment type="caution">
    <text evidence="1">The sequence shown here is derived from an EMBL/GenBank/DDBJ whole genome shotgun (WGS) entry which is preliminary data.</text>
</comment>
<dbReference type="RefSeq" id="WP_163160120.1">
    <property type="nucleotide sequence ID" value="NZ_VKHP01000184.1"/>
</dbReference>
<dbReference type="EMBL" id="VKHP01000184">
    <property type="protein sequence ID" value="NEV00567.1"/>
    <property type="molecule type" value="Genomic_DNA"/>
</dbReference>